<feature type="transmembrane region" description="Helical" evidence="1">
    <location>
        <begin position="174"/>
        <end position="197"/>
    </location>
</feature>
<keyword evidence="1" id="KW-0812">Transmembrane</keyword>
<feature type="transmembrane region" description="Helical" evidence="1">
    <location>
        <begin position="209"/>
        <end position="233"/>
    </location>
</feature>
<proteinExistence type="predicted"/>
<dbReference type="AlphaFoldDB" id="A0A401KLE0"/>
<reference evidence="2 3" key="1">
    <citation type="submission" date="2016-09" db="EMBL/GenBank/DDBJ databases">
        <title>Aspergillus awamori IFM 58123T.</title>
        <authorList>
            <person name="Kusuya Y."/>
            <person name="Shimizu M."/>
            <person name="Takahashi H."/>
            <person name="Yaguchi T."/>
        </authorList>
    </citation>
    <scope>NUCLEOTIDE SEQUENCE [LARGE SCALE GENOMIC DNA]</scope>
    <source>
        <strain evidence="2 3">IFM 58123</strain>
    </source>
</reference>
<feature type="transmembrane region" description="Helical" evidence="1">
    <location>
        <begin position="299"/>
        <end position="319"/>
    </location>
</feature>
<name>A0A401KLE0_ASPAW</name>
<protein>
    <submittedName>
        <fullName evidence="2">Uncharacterized protein</fullName>
    </submittedName>
</protein>
<sequence length="706" mass="80214">MNLTSFDNISIGVVAQILPLLGVFGQEQTNYFLCQSVDWFDYVLFAVGPLGVVWVVAATIRALGGPFLKHKIGRAFESEAMIERDLMSSTSEKVCELWNGETVDRLIGDAQIQEFWIIEKEDQGSSIEEPSVVQKRFFHSRGLIPEINYADEKELQQSKPPNLLLNLGSRPRRVPAIIATVIACIFQAGFLVLAVLTKFNPFLRHKFPTFLYAFICTVAGTGSLSVGLVLCAYQISKMTVRVAWVPFPRRIKPPHLVWLQRGLKDGDEKYTSYIIITDPRNEVLECHSRPSFYRGKRTTFFGALIVLCISAGYASQVVGVSGMHYPTQVTLFGGTILMALTRMALRQIPRPLVALKTHHSHEMDWLALAYKLDDRELTQGAITNVRPWAVNGGQDWRKCRRTRSESDISPKTSELLDFRQRISQICKWDCPVTERARSAAVAIECVANLWKIPEDEFRWRLPVDVRNGGSEEYLNFKLTKEGGRWKADEEYITSALSLWHFYERGTRSSNRENERSVFFLGPPCGREEVEKTFKLPNNGYRRIEDFHRLRYVKPMSPNEADEPETQVASFRRRISRNHIIGFQDRFPLGPPSSYQKATKNSFRYNTSESGDVEFCIAPSISGEEAAQKHFIPAIITFTDVATLYARHIFAGFMWAYAKEFAPSLITPDSPDGDVGLGDEEDVLLMVLPPLVLQKCFGSRTQHEYVY</sequence>
<feature type="transmembrane region" description="Helical" evidence="1">
    <location>
        <begin position="42"/>
        <end position="64"/>
    </location>
</feature>
<evidence type="ECO:0000313" key="2">
    <source>
        <dbReference type="EMBL" id="GCB20061.1"/>
    </source>
</evidence>
<dbReference type="STRING" id="105351.A0A401KLE0"/>
<accession>A0A401KLE0</accession>
<evidence type="ECO:0000256" key="1">
    <source>
        <dbReference type="SAM" id="Phobius"/>
    </source>
</evidence>
<organism evidence="2 3">
    <name type="scientific">Aspergillus awamori</name>
    <name type="common">Black koji mold</name>
    <dbReference type="NCBI Taxonomy" id="105351"/>
    <lineage>
        <taxon>Eukaryota</taxon>
        <taxon>Fungi</taxon>
        <taxon>Dikarya</taxon>
        <taxon>Ascomycota</taxon>
        <taxon>Pezizomycotina</taxon>
        <taxon>Eurotiomycetes</taxon>
        <taxon>Eurotiomycetidae</taxon>
        <taxon>Eurotiales</taxon>
        <taxon>Aspergillaceae</taxon>
        <taxon>Aspergillus</taxon>
    </lineage>
</organism>
<dbReference type="Proteomes" id="UP000286921">
    <property type="component" value="Unassembled WGS sequence"/>
</dbReference>
<gene>
    <name evidence="2" type="ORF">AAWM_02946</name>
</gene>
<keyword evidence="3" id="KW-1185">Reference proteome</keyword>
<dbReference type="EMBL" id="BDHI01000002">
    <property type="protein sequence ID" value="GCB20061.1"/>
    <property type="molecule type" value="Genomic_DNA"/>
</dbReference>
<comment type="caution">
    <text evidence="2">The sequence shown here is derived from an EMBL/GenBank/DDBJ whole genome shotgun (WGS) entry which is preliminary data.</text>
</comment>
<keyword evidence="1" id="KW-0472">Membrane</keyword>
<keyword evidence="1" id="KW-1133">Transmembrane helix</keyword>
<evidence type="ECO:0000313" key="3">
    <source>
        <dbReference type="Proteomes" id="UP000286921"/>
    </source>
</evidence>